<dbReference type="KEGG" id="psq:PUNSTDRAFT_108718"/>
<feature type="transmembrane region" description="Helical" evidence="6">
    <location>
        <begin position="70"/>
        <end position="90"/>
    </location>
</feature>
<dbReference type="InterPro" id="IPR026841">
    <property type="entry name" value="Aur1/Ipt1"/>
</dbReference>
<dbReference type="HOGENOM" id="CLU_030747_1_0_1"/>
<dbReference type="PANTHER" id="PTHR31310:SF11">
    <property type="entry name" value="INOSITOL PHOSPHORYLCERAMIDE SYNTHASE CATALYTIC SUBUNIT AUR1"/>
    <property type="match status" value="1"/>
</dbReference>
<dbReference type="RefSeq" id="XP_007388699.1">
    <property type="nucleotide sequence ID" value="XM_007388637.1"/>
</dbReference>
<evidence type="ECO:0000313" key="9">
    <source>
        <dbReference type="Proteomes" id="UP000054196"/>
    </source>
</evidence>
<dbReference type="GO" id="GO:0070916">
    <property type="term" value="C:inositol phosphoceramide synthase complex"/>
    <property type="evidence" value="ECO:0007669"/>
    <property type="project" value="TreeGrafter"/>
</dbReference>
<dbReference type="EMBL" id="JH687556">
    <property type="protein sequence ID" value="EIN04228.1"/>
    <property type="molecule type" value="Genomic_DNA"/>
</dbReference>
<dbReference type="Pfam" id="PF14378">
    <property type="entry name" value="PAP2_3"/>
    <property type="match status" value="1"/>
</dbReference>
<feature type="transmembrane region" description="Helical" evidence="6">
    <location>
        <begin position="183"/>
        <end position="205"/>
    </location>
</feature>
<dbReference type="GeneID" id="18876183"/>
<dbReference type="AlphaFoldDB" id="R7S216"/>
<evidence type="ECO:0000256" key="3">
    <source>
        <dbReference type="ARBA" id="ARBA00022989"/>
    </source>
</evidence>
<proteinExistence type="predicted"/>
<evidence type="ECO:0000313" key="8">
    <source>
        <dbReference type="EMBL" id="EIN04228.1"/>
    </source>
</evidence>
<dbReference type="GO" id="GO:0016020">
    <property type="term" value="C:membrane"/>
    <property type="evidence" value="ECO:0007669"/>
    <property type="project" value="UniProtKB-SubCell"/>
</dbReference>
<feature type="transmembrane region" description="Helical" evidence="6">
    <location>
        <begin position="42"/>
        <end position="63"/>
    </location>
</feature>
<gene>
    <name evidence="8" type="ORF">PUNSTDRAFT_108718</name>
</gene>
<evidence type="ECO:0000256" key="6">
    <source>
        <dbReference type="SAM" id="Phobius"/>
    </source>
</evidence>
<keyword evidence="3 6" id="KW-1133">Transmembrane helix</keyword>
<organism evidence="8 9">
    <name type="scientific">Punctularia strigosozonata (strain HHB-11173)</name>
    <name type="common">White-rot fungus</name>
    <dbReference type="NCBI Taxonomy" id="741275"/>
    <lineage>
        <taxon>Eukaryota</taxon>
        <taxon>Fungi</taxon>
        <taxon>Dikarya</taxon>
        <taxon>Basidiomycota</taxon>
        <taxon>Agaricomycotina</taxon>
        <taxon>Agaricomycetes</taxon>
        <taxon>Corticiales</taxon>
        <taxon>Punctulariaceae</taxon>
        <taxon>Punctularia</taxon>
    </lineage>
</organism>
<dbReference type="PANTHER" id="PTHR31310">
    <property type="match status" value="1"/>
</dbReference>
<dbReference type="InterPro" id="IPR000326">
    <property type="entry name" value="PAP2/HPO"/>
</dbReference>
<dbReference type="InterPro" id="IPR052185">
    <property type="entry name" value="IPC_Synthase-Related"/>
</dbReference>
<feature type="domain" description="Phosphatidic acid phosphatase type 2/haloperoxidase" evidence="7">
    <location>
        <begin position="175"/>
        <end position="314"/>
    </location>
</feature>
<dbReference type="OrthoDB" id="5784at2759"/>
<accession>R7S216</accession>
<dbReference type="GO" id="GO:0030148">
    <property type="term" value="P:sphingolipid biosynthetic process"/>
    <property type="evidence" value="ECO:0007669"/>
    <property type="project" value="TreeGrafter"/>
</dbReference>
<dbReference type="Proteomes" id="UP000054196">
    <property type="component" value="Unassembled WGS sequence"/>
</dbReference>
<name>R7S216_PUNST</name>
<sequence length="449" mass="50170">MATPSLSRTLNRLVAAFIAAVNRLDKSLYIDDTLAKVRAHKWVLSDAIYVFHLVLACFWISIMPGFPWKLFIPLLYAILVLVPLTSQFFFRGMPVLSWVLAFFTSRFIPLEWRPPISVALLPTLETVLYGANVSDILTRFTHPFLDVLAWLPYGVIHFTFPFVVAFLLWIFRRKEALHTFSKAFGYMNLIGVLTQILFPCAAPWYELIYGLTPADYSVPGSPGGLARIDRLLHQNTYTVGFHNSPVVFGAFPSLHAGCATMEALFVSHFFPQWRTAVWAYAGLLYWATMYLTHHYLIDVVAGACLAIACFYFWLPDDLKGAQAAAPPVEPGGARGRAKYGLYDIDEPLPRTMHGAAMEDDDASDSEDMIAEHDITYRSPVPGSQAFAAQQRREKKNHKHTASIASLIRADDRVEDGWSPIGGSFGSMPPTPTRATAATERELEGGTKRN</sequence>
<evidence type="ECO:0000256" key="5">
    <source>
        <dbReference type="SAM" id="MobiDB-lite"/>
    </source>
</evidence>
<feature type="transmembrane region" description="Helical" evidence="6">
    <location>
        <begin position="295"/>
        <end position="314"/>
    </location>
</feature>
<reference evidence="9" key="1">
    <citation type="journal article" date="2012" name="Science">
        <title>The Paleozoic origin of enzymatic lignin decomposition reconstructed from 31 fungal genomes.</title>
        <authorList>
            <person name="Floudas D."/>
            <person name="Binder M."/>
            <person name="Riley R."/>
            <person name="Barry K."/>
            <person name="Blanchette R.A."/>
            <person name="Henrissat B."/>
            <person name="Martinez A.T."/>
            <person name="Otillar R."/>
            <person name="Spatafora J.W."/>
            <person name="Yadav J.S."/>
            <person name="Aerts A."/>
            <person name="Benoit I."/>
            <person name="Boyd A."/>
            <person name="Carlson A."/>
            <person name="Copeland A."/>
            <person name="Coutinho P.M."/>
            <person name="de Vries R.P."/>
            <person name="Ferreira P."/>
            <person name="Findley K."/>
            <person name="Foster B."/>
            <person name="Gaskell J."/>
            <person name="Glotzer D."/>
            <person name="Gorecki P."/>
            <person name="Heitman J."/>
            <person name="Hesse C."/>
            <person name="Hori C."/>
            <person name="Igarashi K."/>
            <person name="Jurgens J.A."/>
            <person name="Kallen N."/>
            <person name="Kersten P."/>
            <person name="Kohler A."/>
            <person name="Kuees U."/>
            <person name="Kumar T.K.A."/>
            <person name="Kuo A."/>
            <person name="LaButti K."/>
            <person name="Larrondo L.F."/>
            <person name="Lindquist E."/>
            <person name="Ling A."/>
            <person name="Lombard V."/>
            <person name="Lucas S."/>
            <person name="Lundell T."/>
            <person name="Martin R."/>
            <person name="McLaughlin D.J."/>
            <person name="Morgenstern I."/>
            <person name="Morin E."/>
            <person name="Murat C."/>
            <person name="Nagy L.G."/>
            <person name="Nolan M."/>
            <person name="Ohm R.A."/>
            <person name="Patyshakuliyeva A."/>
            <person name="Rokas A."/>
            <person name="Ruiz-Duenas F.J."/>
            <person name="Sabat G."/>
            <person name="Salamov A."/>
            <person name="Samejima M."/>
            <person name="Schmutz J."/>
            <person name="Slot J.C."/>
            <person name="St John F."/>
            <person name="Stenlid J."/>
            <person name="Sun H."/>
            <person name="Sun S."/>
            <person name="Syed K."/>
            <person name="Tsang A."/>
            <person name="Wiebenga A."/>
            <person name="Young D."/>
            <person name="Pisabarro A."/>
            <person name="Eastwood D.C."/>
            <person name="Martin F."/>
            <person name="Cullen D."/>
            <person name="Grigoriev I.V."/>
            <person name="Hibbett D.S."/>
        </authorList>
    </citation>
    <scope>NUCLEOTIDE SEQUENCE [LARGE SCALE GENOMIC DNA]</scope>
    <source>
        <strain evidence="9">HHB-11173 SS5</strain>
    </source>
</reference>
<dbReference type="OMA" id="WSIYDAQ"/>
<evidence type="ECO:0000256" key="1">
    <source>
        <dbReference type="ARBA" id="ARBA00004141"/>
    </source>
</evidence>
<dbReference type="SMART" id="SM00014">
    <property type="entry name" value="acidPPc"/>
    <property type="match status" value="1"/>
</dbReference>
<feature type="compositionally biased region" description="Basic and acidic residues" evidence="5">
    <location>
        <begin position="438"/>
        <end position="449"/>
    </location>
</feature>
<feature type="transmembrane region" description="Helical" evidence="6">
    <location>
        <begin position="150"/>
        <end position="171"/>
    </location>
</feature>
<keyword evidence="9" id="KW-1185">Reference proteome</keyword>
<dbReference type="CDD" id="cd03386">
    <property type="entry name" value="PAP2_Aur1_like"/>
    <property type="match status" value="1"/>
</dbReference>
<evidence type="ECO:0000256" key="2">
    <source>
        <dbReference type="ARBA" id="ARBA00022692"/>
    </source>
</evidence>
<keyword evidence="2 6" id="KW-0812">Transmembrane</keyword>
<dbReference type="SUPFAM" id="SSF48317">
    <property type="entry name" value="Acid phosphatase/Vanadium-dependent haloperoxidase"/>
    <property type="match status" value="1"/>
</dbReference>
<protein>
    <submittedName>
        <fullName evidence="8">PAP2-domain-containing protein</fullName>
    </submittedName>
</protein>
<comment type="subcellular location">
    <subcellularLocation>
        <location evidence="1">Membrane</location>
        <topology evidence="1">Multi-pass membrane protein</topology>
    </subcellularLocation>
</comment>
<dbReference type="Gene3D" id="1.20.144.10">
    <property type="entry name" value="Phosphatidic acid phosphatase type 2/haloperoxidase"/>
    <property type="match status" value="1"/>
</dbReference>
<dbReference type="GO" id="GO:0006676">
    <property type="term" value="P:mannosyl diphosphorylinositol ceramide metabolic process"/>
    <property type="evidence" value="ECO:0007669"/>
    <property type="project" value="TreeGrafter"/>
</dbReference>
<evidence type="ECO:0000256" key="4">
    <source>
        <dbReference type="ARBA" id="ARBA00023136"/>
    </source>
</evidence>
<keyword evidence="4 6" id="KW-0472">Membrane</keyword>
<evidence type="ECO:0000259" key="7">
    <source>
        <dbReference type="SMART" id="SM00014"/>
    </source>
</evidence>
<feature type="region of interest" description="Disordered" evidence="5">
    <location>
        <begin position="389"/>
        <end position="449"/>
    </location>
</feature>
<dbReference type="InterPro" id="IPR036938">
    <property type="entry name" value="PAP2/HPO_sf"/>
</dbReference>
<dbReference type="eggNOG" id="ENOG502QPQM">
    <property type="taxonomic scope" value="Eukaryota"/>
</dbReference>